<sequence>MEAMHLMTAEQVAQDFGLPSKRTVRTMRDQGLPSVRLGKGYLYDRADVIAFIQGAKETRCQDRIAVPTSNGSRRGAASISSGMSRDAHESARLVLQMCGRQSKPSPSSSRAGNVSAFPGRPSRDAS</sequence>
<dbReference type="Gene3D" id="1.10.10.10">
    <property type="entry name" value="Winged helix-like DNA-binding domain superfamily/Winged helix DNA-binding domain"/>
    <property type="match status" value="1"/>
</dbReference>
<protein>
    <recommendedName>
        <fullName evidence="2">Helix-turn-helix domain-containing protein</fullName>
    </recommendedName>
</protein>
<accession>A0A0J8AX78</accession>
<feature type="compositionally biased region" description="Polar residues" evidence="1">
    <location>
        <begin position="102"/>
        <end position="112"/>
    </location>
</feature>
<evidence type="ECO:0000256" key="1">
    <source>
        <dbReference type="SAM" id="MobiDB-lite"/>
    </source>
</evidence>
<proteinExistence type="predicted"/>
<reference evidence="3 4" key="1">
    <citation type="journal article" date="2015" name="G3 (Bethesda)">
        <title>Insights into Ongoing Evolution of the Hexachlorocyclohexane Catabolic Pathway from Comparative Genomics of Ten Sphingomonadaceae Strains.</title>
        <authorList>
            <person name="Pearce S.L."/>
            <person name="Oakeshott J.G."/>
            <person name="Pandey G."/>
        </authorList>
    </citation>
    <scope>NUCLEOTIDE SEQUENCE [LARGE SCALE GENOMIC DNA]</scope>
    <source>
        <strain evidence="3 4">LL01</strain>
    </source>
</reference>
<evidence type="ECO:0000259" key="2">
    <source>
        <dbReference type="Pfam" id="PF12728"/>
    </source>
</evidence>
<comment type="caution">
    <text evidence="3">The sequence shown here is derived from an EMBL/GenBank/DDBJ whole genome shotgun (WGS) entry which is preliminary data.</text>
</comment>
<dbReference type="STRING" id="1420583.V473_07260"/>
<evidence type="ECO:0000313" key="3">
    <source>
        <dbReference type="EMBL" id="KMS58790.1"/>
    </source>
</evidence>
<dbReference type="AlphaFoldDB" id="A0A0J8AX78"/>
<evidence type="ECO:0000313" key="4">
    <source>
        <dbReference type="Proteomes" id="UP000052232"/>
    </source>
</evidence>
<dbReference type="InterPro" id="IPR041657">
    <property type="entry name" value="HTH_17"/>
</dbReference>
<gene>
    <name evidence="3" type="ORF">V473_07260</name>
</gene>
<dbReference type="SUPFAM" id="SSF46955">
    <property type="entry name" value="Putative DNA-binding domain"/>
    <property type="match status" value="1"/>
</dbReference>
<name>A0A0J8AX78_9SPHN</name>
<organism evidence="3 4">
    <name type="scientific">Sphingobium cupriresistens LL01</name>
    <dbReference type="NCBI Taxonomy" id="1420583"/>
    <lineage>
        <taxon>Bacteria</taxon>
        <taxon>Pseudomonadati</taxon>
        <taxon>Pseudomonadota</taxon>
        <taxon>Alphaproteobacteria</taxon>
        <taxon>Sphingomonadales</taxon>
        <taxon>Sphingomonadaceae</taxon>
        <taxon>Sphingobium</taxon>
    </lineage>
</organism>
<keyword evidence="4" id="KW-1185">Reference proteome</keyword>
<feature type="region of interest" description="Disordered" evidence="1">
    <location>
        <begin position="66"/>
        <end position="126"/>
    </location>
</feature>
<dbReference type="Proteomes" id="UP000052232">
    <property type="component" value="Unassembled WGS sequence"/>
</dbReference>
<dbReference type="InterPro" id="IPR009061">
    <property type="entry name" value="DNA-bd_dom_put_sf"/>
</dbReference>
<dbReference type="InterPro" id="IPR036388">
    <property type="entry name" value="WH-like_DNA-bd_sf"/>
</dbReference>
<dbReference type="EMBL" id="JACT01000001">
    <property type="protein sequence ID" value="KMS58790.1"/>
    <property type="molecule type" value="Genomic_DNA"/>
</dbReference>
<dbReference type="PATRIC" id="fig|1420583.3.peg.1463"/>
<dbReference type="Pfam" id="PF12728">
    <property type="entry name" value="HTH_17"/>
    <property type="match status" value="1"/>
</dbReference>
<feature type="compositionally biased region" description="Low complexity" evidence="1">
    <location>
        <begin position="69"/>
        <end position="84"/>
    </location>
</feature>
<feature type="domain" description="Helix-turn-helix" evidence="2">
    <location>
        <begin position="6"/>
        <end position="54"/>
    </location>
</feature>